<dbReference type="Proteomes" id="UP000008237">
    <property type="component" value="Unassembled WGS sequence"/>
</dbReference>
<keyword evidence="3" id="KW-1185">Reference proteome</keyword>
<proteinExistence type="predicted"/>
<dbReference type="AlphaFoldDB" id="E2C4Q9"/>
<dbReference type="InParanoid" id="E2C4Q9"/>
<dbReference type="EMBL" id="GL452568">
    <property type="protein sequence ID" value="EFN77067.1"/>
    <property type="molecule type" value="Genomic_DNA"/>
</dbReference>
<sequence>MPALTCAFVPLHSLICSTKNAHFVFEVRLIMRGSSLCLLLLSIFLVKAYVKSCKYWCKAGHRYYCCPSGKSESWSEHGWHSLLYPWFWLGVDDSHELPWHEIVKKPKKNCPPLRAHCPRTYDWYKPPDLCDSDDHCNDWEKCCYDVCLEHKTCKDAEHKHAAATGAWVCFGNNEKTWPEPLATTMTFEQFLRCRGLFVLAAPKNETEDVPPRTRHNLSFQPLVGGNELHQSPVAECIVNHLVIIPQTSPTRPALHSWQTLCDHNSSLEAPPVPPVVLEAPRLERNLESLEKLPLNLKQEFPAASESAFVERRSKGPKSQIEDHTQAY</sequence>
<reference evidence="2 3" key="1">
    <citation type="journal article" date="2010" name="Science">
        <title>Genomic comparison of the ants Camponotus floridanus and Harpegnathos saltator.</title>
        <authorList>
            <person name="Bonasio R."/>
            <person name="Zhang G."/>
            <person name="Ye C."/>
            <person name="Mutti N.S."/>
            <person name="Fang X."/>
            <person name="Qin N."/>
            <person name="Donahue G."/>
            <person name="Yang P."/>
            <person name="Li Q."/>
            <person name="Li C."/>
            <person name="Zhang P."/>
            <person name="Huang Z."/>
            <person name="Berger S.L."/>
            <person name="Reinberg D."/>
            <person name="Wang J."/>
            <person name="Liebig J."/>
        </authorList>
    </citation>
    <scope>NUCLEOTIDE SEQUENCE [LARGE SCALE GENOMIC DNA]</scope>
    <source>
        <strain evidence="2 3">R22 G/1</strain>
    </source>
</reference>
<feature type="compositionally biased region" description="Basic and acidic residues" evidence="1">
    <location>
        <begin position="308"/>
        <end position="327"/>
    </location>
</feature>
<name>E2C4Q9_HARSA</name>
<evidence type="ECO:0000256" key="1">
    <source>
        <dbReference type="SAM" id="MobiDB-lite"/>
    </source>
</evidence>
<accession>E2C4Q9</accession>
<dbReference type="SUPFAM" id="SSF57256">
    <property type="entry name" value="Elafin-like"/>
    <property type="match status" value="1"/>
</dbReference>
<organism evidence="3">
    <name type="scientific">Harpegnathos saltator</name>
    <name type="common">Jerdon's jumping ant</name>
    <dbReference type="NCBI Taxonomy" id="610380"/>
    <lineage>
        <taxon>Eukaryota</taxon>
        <taxon>Metazoa</taxon>
        <taxon>Ecdysozoa</taxon>
        <taxon>Arthropoda</taxon>
        <taxon>Hexapoda</taxon>
        <taxon>Insecta</taxon>
        <taxon>Pterygota</taxon>
        <taxon>Neoptera</taxon>
        <taxon>Endopterygota</taxon>
        <taxon>Hymenoptera</taxon>
        <taxon>Apocrita</taxon>
        <taxon>Aculeata</taxon>
        <taxon>Formicoidea</taxon>
        <taxon>Formicidae</taxon>
        <taxon>Ponerinae</taxon>
        <taxon>Ponerini</taxon>
        <taxon>Harpegnathos</taxon>
    </lineage>
</organism>
<dbReference type="InterPro" id="IPR036645">
    <property type="entry name" value="Elafin-like_sf"/>
</dbReference>
<feature type="region of interest" description="Disordered" evidence="1">
    <location>
        <begin position="305"/>
        <end position="327"/>
    </location>
</feature>
<evidence type="ECO:0008006" key="4">
    <source>
        <dbReference type="Google" id="ProtNLM"/>
    </source>
</evidence>
<protein>
    <recommendedName>
        <fullName evidence="4">WAP domain-containing protein</fullName>
    </recommendedName>
</protein>
<evidence type="ECO:0000313" key="2">
    <source>
        <dbReference type="EMBL" id="EFN77067.1"/>
    </source>
</evidence>
<gene>
    <name evidence="2" type="ORF">EAI_04216</name>
</gene>
<evidence type="ECO:0000313" key="3">
    <source>
        <dbReference type="Proteomes" id="UP000008237"/>
    </source>
</evidence>
<dbReference type="OrthoDB" id="6370971at2759"/>